<sequence>MIGKFSNQINIENHTDNSSGETKVGMPVHIIEDTQYLVKPEDAGCMLLIKKSVTLDFKNIKNTSVFFMYGISTGYAEVPYTVSLTTTDNKQVVGNNKIYYNGFMMLLPIMVHEGKIYTYSSNIRN</sequence>
<protein>
    <submittedName>
        <fullName evidence="2">Uncharacterized protein</fullName>
    </submittedName>
</protein>
<dbReference type="EMBL" id="CP022384">
    <property type="protein sequence ID" value="ATA81095.1"/>
    <property type="molecule type" value="Genomic_DNA"/>
</dbReference>
<evidence type="ECO:0000313" key="2">
    <source>
        <dbReference type="EMBL" id="ATA81095.1"/>
    </source>
</evidence>
<dbReference type="Proteomes" id="UP000217276">
    <property type="component" value="Chromosome"/>
</dbReference>
<keyword evidence="3" id="KW-1185">Reference proteome</keyword>
<name>A0A250FA11_9FLAO</name>
<evidence type="ECO:0000313" key="3">
    <source>
        <dbReference type="Proteomes" id="UP000217276"/>
    </source>
</evidence>
<dbReference type="KEGG" id="clk:CGC53_01355"/>
<dbReference type="RefSeq" id="WP_095913016.1">
    <property type="nucleotide sequence ID" value="NZ_CP022384.1"/>
</dbReference>
<accession>A0A250FA11</accession>
<evidence type="ECO:0000256" key="1">
    <source>
        <dbReference type="SAM" id="MobiDB-lite"/>
    </source>
</evidence>
<reference evidence="3" key="1">
    <citation type="submission" date="2017-06" db="EMBL/GenBank/DDBJ databases">
        <title>Capnocytophaga spp. assemblies.</title>
        <authorList>
            <person name="Gulvik C.A."/>
        </authorList>
    </citation>
    <scope>NUCLEOTIDE SEQUENCE [LARGE SCALE GENOMIC DNA]</scope>
    <source>
        <strain evidence="3">H6253</strain>
    </source>
</reference>
<proteinExistence type="predicted"/>
<gene>
    <name evidence="2" type="ORF">CGC53_01355</name>
</gene>
<organism evidence="2 3">
    <name type="scientific">Capnocytophaga leadbetteri</name>
    <dbReference type="NCBI Taxonomy" id="327575"/>
    <lineage>
        <taxon>Bacteria</taxon>
        <taxon>Pseudomonadati</taxon>
        <taxon>Bacteroidota</taxon>
        <taxon>Flavobacteriia</taxon>
        <taxon>Flavobacteriales</taxon>
        <taxon>Flavobacteriaceae</taxon>
        <taxon>Capnocytophaga</taxon>
    </lineage>
</organism>
<feature type="compositionally biased region" description="Polar residues" evidence="1">
    <location>
        <begin position="1"/>
        <end position="21"/>
    </location>
</feature>
<dbReference type="AlphaFoldDB" id="A0A250FA11"/>
<feature type="region of interest" description="Disordered" evidence="1">
    <location>
        <begin position="1"/>
        <end position="23"/>
    </location>
</feature>